<name>A0A1W1W2X6_9BACT</name>
<dbReference type="OrthoDB" id="9842796at2"/>
<sequence>MTTFSALSKQLHAELRPLMHAADIPPHIQQQLLARLTLFLLFTSRQPPATLSVRVPQPMEGAELTLYYINGQQITLLTRHIRALAPATEKLYDTMVTLQQRGRQLMQKACFSWEMGRVFDTYCNHNT</sequence>
<keyword evidence="2" id="KW-1185">Reference proteome</keyword>
<dbReference type="EMBL" id="FWWW01000096">
    <property type="protein sequence ID" value="SMB99965.1"/>
    <property type="molecule type" value="Genomic_DNA"/>
</dbReference>
<evidence type="ECO:0000313" key="1">
    <source>
        <dbReference type="EMBL" id="SMB99965.1"/>
    </source>
</evidence>
<dbReference type="RefSeq" id="WP_084447492.1">
    <property type="nucleotide sequence ID" value="NZ_FWWW01000096.1"/>
</dbReference>
<accession>A0A1W1W2X6</accession>
<evidence type="ECO:0000313" key="2">
    <source>
        <dbReference type="Proteomes" id="UP000192266"/>
    </source>
</evidence>
<dbReference type="Proteomes" id="UP000192266">
    <property type="component" value="Unassembled WGS sequence"/>
</dbReference>
<proteinExistence type="predicted"/>
<protein>
    <submittedName>
        <fullName evidence="1">Uncharacterized protein</fullName>
    </submittedName>
</protein>
<gene>
    <name evidence="1" type="ORF">SAMN00120144_3216</name>
</gene>
<dbReference type="AlphaFoldDB" id="A0A1W1W2X6"/>
<organism evidence="1 2">
    <name type="scientific">Hymenobacter roseosalivarius DSM 11622</name>
    <dbReference type="NCBI Taxonomy" id="645990"/>
    <lineage>
        <taxon>Bacteria</taxon>
        <taxon>Pseudomonadati</taxon>
        <taxon>Bacteroidota</taxon>
        <taxon>Cytophagia</taxon>
        <taxon>Cytophagales</taxon>
        <taxon>Hymenobacteraceae</taxon>
        <taxon>Hymenobacter</taxon>
    </lineage>
</organism>
<reference evidence="1 2" key="1">
    <citation type="submission" date="2017-04" db="EMBL/GenBank/DDBJ databases">
        <authorList>
            <person name="Afonso C.L."/>
            <person name="Miller P.J."/>
            <person name="Scott M.A."/>
            <person name="Spackman E."/>
            <person name="Goraichik I."/>
            <person name="Dimitrov K.M."/>
            <person name="Suarez D.L."/>
            <person name="Swayne D.E."/>
        </authorList>
    </citation>
    <scope>NUCLEOTIDE SEQUENCE [LARGE SCALE GENOMIC DNA]</scope>
    <source>
        <strain evidence="1 2">DSM 11622</strain>
    </source>
</reference>